<evidence type="ECO:0000256" key="4">
    <source>
        <dbReference type="ARBA" id="ARBA00022741"/>
    </source>
</evidence>
<dbReference type="GO" id="GO:0006281">
    <property type="term" value="P:DNA repair"/>
    <property type="evidence" value="ECO:0007669"/>
    <property type="project" value="UniProtKB-KW"/>
</dbReference>
<dbReference type="SUPFAM" id="SSF52540">
    <property type="entry name" value="P-loop containing nucleoside triphosphate hydrolases"/>
    <property type="match status" value="2"/>
</dbReference>
<keyword evidence="5" id="KW-0227">DNA damage</keyword>
<keyword evidence="4" id="KW-0547">Nucleotide-binding</keyword>
<dbReference type="GO" id="GO:0043590">
    <property type="term" value="C:bacterial nucleoid"/>
    <property type="evidence" value="ECO:0007669"/>
    <property type="project" value="TreeGrafter"/>
</dbReference>
<keyword evidence="9" id="KW-0175">Coiled coil</keyword>
<dbReference type="EMBL" id="UOFE01000009">
    <property type="protein sequence ID" value="VAW50947.1"/>
    <property type="molecule type" value="Genomic_DNA"/>
</dbReference>
<dbReference type="Gene3D" id="3.40.50.300">
    <property type="entry name" value="P-loop containing nucleotide triphosphate hydrolases"/>
    <property type="match status" value="2"/>
</dbReference>
<feature type="domain" description="RecF/RecN/SMC N-terminal" evidence="10">
    <location>
        <begin position="1"/>
        <end position="512"/>
    </location>
</feature>
<dbReference type="InterPro" id="IPR003395">
    <property type="entry name" value="RecF/RecN/SMC_N"/>
</dbReference>
<evidence type="ECO:0000256" key="2">
    <source>
        <dbReference type="ARBA" id="ARBA00009441"/>
    </source>
</evidence>
<evidence type="ECO:0000313" key="11">
    <source>
        <dbReference type="EMBL" id="VAW50947.1"/>
    </source>
</evidence>
<accession>A0A3B0WJY8</accession>
<dbReference type="FunFam" id="3.40.50.300:FF:000356">
    <property type="entry name" value="DNA repair protein RecN"/>
    <property type="match status" value="1"/>
</dbReference>
<dbReference type="NCBIfam" id="NF008121">
    <property type="entry name" value="PRK10869.1"/>
    <property type="match status" value="1"/>
</dbReference>
<protein>
    <recommendedName>
        <fullName evidence="3">DNA repair protein RecN</fullName>
    </recommendedName>
    <alternativeName>
        <fullName evidence="8">Recombination protein N</fullName>
    </alternativeName>
</protein>
<evidence type="ECO:0000256" key="1">
    <source>
        <dbReference type="ARBA" id="ARBA00003618"/>
    </source>
</evidence>
<sequence length="557" mass="62130">MLKHLYIRNFAIIDELELDFSSGMTALTGETGAGKSILLGALNLVLGDRADNDSIKQNSEFAEIVAEFEIDKLDAVSSWLVSQELNTDNECILRRRIAKDGRSRAYINSTPVNLQIIRELAEMLIDIHGQHEHQSMMKSSVQRQLLDDYANHSPLLKMVSDTYVELKLTEDQLNHLQQSSNEQNDRLDLLRFQTRELDTLAIEENEYQTLNSQHKRMANAEKLHSTVEQAIYLLSEDENSNVQSAVSHIIASLSDINELDNSLSPASEMLTEALVQIDESVALLQGYGDNINIDPSQLAQTEERIQNILDSARKHRVEPETLHILHAELQKELDDIDHVDERLDELAQQQKELEKKYLSACKKLTTSRQKSAAKLNKKITQSMHTLGMAEGKFEISIPPSASKRSAHGLDQIEFTVTANAGQALKSIARVASGGELARISLAIQMIIANSSKIPSLIFDEVDSGVGGGIAEIVGQHLRALGKTNQVICITHLPQVASQAHQHLRVEKQTQKKQTTSQVVTLDKEQRRQEIARMLSGVEITDQSLAHADEMIGRAQEV</sequence>
<evidence type="ECO:0000256" key="5">
    <source>
        <dbReference type="ARBA" id="ARBA00022763"/>
    </source>
</evidence>
<dbReference type="AlphaFoldDB" id="A0A3B0WJY8"/>
<organism evidence="11">
    <name type="scientific">hydrothermal vent metagenome</name>
    <dbReference type="NCBI Taxonomy" id="652676"/>
    <lineage>
        <taxon>unclassified sequences</taxon>
        <taxon>metagenomes</taxon>
        <taxon>ecological metagenomes</taxon>
    </lineage>
</organism>
<evidence type="ECO:0000256" key="3">
    <source>
        <dbReference type="ARBA" id="ARBA00021315"/>
    </source>
</evidence>
<gene>
    <name evidence="11" type="ORF">MNBD_GAMMA05-1438</name>
</gene>
<dbReference type="InterPro" id="IPR004604">
    <property type="entry name" value="DNA_recomb/repair_RecN"/>
</dbReference>
<dbReference type="CDD" id="cd03241">
    <property type="entry name" value="ABC_RecN"/>
    <property type="match status" value="2"/>
</dbReference>
<feature type="coiled-coil region" evidence="9">
    <location>
        <begin position="166"/>
        <end position="220"/>
    </location>
</feature>
<dbReference type="InterPro" id="IPR027417">
    <property type="entry name" value="P-loop_NTPase"/>
</dbReference>
<dbReference type="PANTHER" id="PTHR11059:SF0">
    <property type="entry name" value="DNA REPAIR PROTEIN RECN"/>
    <property type="match status" value="1"/>
</dbReference>
<keyword evidence="7" id="KW-0234">DNA repair</keyword>
<reference evidence="11" key="1">
    <citation type="submission" date="2018-06" db="EMBL/GenBank/DDBJ databases">
        <authorList>
            <person name="Zhirakovskaya E."/>
        </authorList>
    </citation>
    <scope>NUCLEOTIDE SEQUENCE</scope>
</reference>
<evidence type="ECO:0000256" key="9">
    <source>
        <dbReference type="SAM" id="Coils"/>
    </source>
</evidence>
<keyword evidence="6" id="KW-0067">ATP-binding</keyword>
<comment type="similarity">
    <text evidence="2">Belongs to the RecN family.</text>
</comment>
<dbReference type="Pfam" id="PF02463">
    <property type="entry name" value="SMC_N"/>
    <property type="match status" value="1"/>
</dbReference>
<dbReference type="GO" id="GO:0005524">
    <property type="term" value="F:ATP binding"/>
    <property type="evidence" value="ECO:0007669"/>
    <property type="project" value="UniProtKB-KW"/>
</dbReference>
<comment type="function">
    <text evidence="1">May be involved in recombinational repair of damaged DNA.</text>
</comment>
<feature type="coiled-coil region" evidence="9">
    <location>
        <begin position="298"/>
        <end position="363"/>
    </location>
</feature>
<dbReference type="GO" id="GO:0006310">
    <property type="term" value="P:DNA recombination"/>
    <property type="evidence" value="ECO:0007669"/>
    <property type="project" value="InterPro"/>
</dbReference>
<name>A0A3B0WJY8_9ZZZZ</name>
<evidence type="ECO:0000256" key="8">
    <source>
        <dbReference type="ARBA" id="ARBA00033408"/>
    </source>
</evidence>
<dbReference type="GO" id="GO:0009432">
    <property type="term" value="P:SOS response"/>
    <property type="evidence" value="ECO:0007669"/>
    <property type="project" value="TreeGrafter"/>
</dbReference>
<proteinExistence type="inferred from homology"/>
<dbReference type="NCBIfam" id="TIGR00634">
    <property type="entry name" value="recN"/>
    <property type="match status" value="1"/>
</dbReference>
<dbReference type="PIRSF" id="PIRSF003128">
    <property type="entry name" value="RecN"/>
    <property type="match status" value="1"/>
</dbReference>
<dbReference type="PANTHER" id="PTHR11059">
    <property type="entry name" value="DNA REPAIR PROTEIN RECN"/>
    <property type="match status" value="1"/>
</dbReference>
<evidence type="ECO:0000259" key="10">
    <source>
        <dbReference type="Pfam" id="PF02463"/>
    </source>
</evidence>
<dbReference type="FunFam" id="3.40.50.300:FF:000319">
    <property type="entry name" value="DNA repair protein RecN"/>
    <property type="match status" value="1"/>
</dbReference>
<evidence type="ECO:0000256" key="6">
    <source>
        <dbReference type="ARBA" id="ARBA00022840"/>
    </source>
</evidence>
<evidence type="ECO:0000256" key="7">
    <source>
        <dbReference type="ARBA" id="ARBA00023204"/>
    </source>
</evidence>